<accession>A0A8T9BL93</accession>
<evidence type="ECO:0000256" key="4">
    <source>
        <dbReference type="ARBA" id="ARBA00031552"/>
    </source>
</evidence>
<dbReference type="AlphaFoldDB" id="A0A8T9BL93"/>
<dbReference type="InterPro" id="IPR002761">
    <property type="entry name" value="Diphthami_syn_dom"/>
</dbReference>
<evidence type="ECO:0000256" key="3">
    <source>
        <dbReference type="ARBA" id="ARBA00029814"/>
    </source>
</evidence>
<dbReference type="Gene3D" id="3.30.1330.40">
    <property type="entry name" value="RutC-like"/>
    <property type="match status" value="2"/>
</dbReference>
<evidence type="ECO:0000256" key="5">
    <source>
        <dbReference type="ARBA" id="ARBA00048108"/>
    </source>
</evidence>
<feature type="compositionally biased region" description="Pro residues" evidence="6">
    <location>
        <begin position="458"/>
        <end position="476"/>
    </location>
</feature>
<dbReference type="InterPro" id="IPR030662">
    <property type="entry name" value="DPH6/MJ0570"/>
</dbReference>
<dbReference type="Pfam" id="PF01902">
    <property type="entry name" value="Diphthami_syn_2"/>
    <property type="match status" value="1"/>
</dbReference>
<dbReference type="PANTHER" id="PTHR12196:SF2">
    <property type="entry name" value="DIPHTHINE--AMMONIA LIGASE"/>
    <property type="match status" value="1"/>
</dbReference>
<evidence type="ECO:0000256" key="2">
    <source>
        <dbReference type="ARBA" id="ARBA00018426"/>
    </source>
</evidence>
<protein>
    <recommendedName>
        <fullName evidence="2">Diphthine--ammonia ligase</fullName>
        <ecNumber evidence="1">6.3.1.14</ecNumber>
    </recommendedName>
    <alternativeName>
        <fullName evidence="3">Diphthamide synthase</fullName>
    </alternativeName>
    <alternativeName>
        <fullName evidence="4">Diphthamide synthetase</fullName>
    </alternativeName>
</protein>
<dbReference type="EMBL" id="QGMF01000035">
    <property type="protein sequence ID" value="TVY20900.1"/>
    <property type="molecule type" value="Genomic_DNA"/>
</dbReference>
<evidence type="ECO:0000313" key="9">
    <source>
        <dbReference type="Proteomes" id="UP000469559"/>
    </source>
</evidence>
<dbReference type="InterPro" id="IPR014729">
    <property type="entry name" value="Rossmann-like_a/b/a_fold"/>
</dbReference>
<dbReference type="OrthoDB" id="686384at2759"/>
<dbReference type="InterPro" id="IPR035959">
    <property type="entry name" value="RutC-like_sf"/>
</dbReference>
<evidence type="ECO:0000256" key="6">
    <source>
        <dbReference type="SAM" id="MobiDB-lite"/>
    </source>
</evidence>
<comment type="catalytic activity">
    <reaction evidence="5">
        <text>diphthine-[translation elongation factor 2] + NH4(+) + ATP = diphthamide-[translation elongation factor 2] + AMP + diphosphate + H(+)</text>
        <dbReference type="Rhea" id="RHEA:19753"/>
        <dbReference type="Rhea" id="RHEA-COMP:10172"/>
        <dbReference type="Rhea" id="RHEA-COMP:10174"/>
        <dbReference type="ChEBI" id="CHEBI:15378"/>
        <dbReference type="ChEBI" id="CHEBI:16692"/>
        <dbReference type="ChEBI" id="CHEBI:28938"/>
        <dbReference type="ChEBI" id="CHEBI:30616"/>
        <dbReference type="ChEBI" id="CHEBI:33019"/>
        <dbReference type="ChEBI" id="CHEBI:82696"/>
        <dbReference type="ChEBI" id="CHEBI:456215"/>
        <dbReference type="EC" id="6.3.1.14"/>
    </reaction>
</comment>
<dbReference type="NCBIfam" id="TIGR00290">
    <property type="entry name" value="MJ0570_dom"/>
    <property type="match status" value="1"/>
</dbReference>
<name>A0A8T9BL93_9HELO</name>
<keyword evidence="8" id="KW-0436">Ligase</keyword>
<dbReference type="SUPFAM" id="SSF52402">
    <property type="entry name" value="Adenine nucleotide alpha hydrolases-like"/>
    <property type="match status" value="1"/>
</dbReference>
<dbReference type="Gene3D" id="3.40.50.620">
    <property type="entry name" value="HUPs"/>
    <property type="match status" value="1"/>
</dbReference>
<comment type="caution">
    <text evidence="8">The sequence shown here is derived from an EMBL/GenBank/DDBJ whole genome shotgun (WGS) entry which is preliminary data.</text>
</comment>
<feature type="region of interest" description="Disordered" evidence="6">
    <location>
        <begin position="443"/>
        <end position="491"/>
    </location>
</feature>
<dbReference type="GO" id="GO:0017183">
    <property type="term" value="P:protein histidyl modification to diphthamide"/>
    <property type="evidence" value="ECO:0007669"/>
    <property type="project" value="TreeGrafter"/>
</dbReference>
<gene>
    <name evidence="8" type="primary">mug71</name>
    <name evidence="8" type="ORF">LARI1_G001291</name>
</gene>
<feature type="domain" description="Diphthamide synthase" evidence="7">
    <location>
        <begin position="126"/>
        <end position="274"/>
    </location>
</feature>
<dbReference type="SUPFAM" id="SSF55298">
    <property type="entry name" value="YjgF-like"/>
    <property type="match status" value="1"/>
</dbReference>
<evidence type="ECO:0000256" key="1">
    <source>
        <dbReference type="ARBA" id="ARBA00012089"/>
    </source>
</evidence>
<dbReference type="EC" id="6.3.1.14" evidence="1"/>
<evidence type="ECO:0000259" key="7">
    <source>
        <dbReference type="Pfam" id="PF01902"/>
    </source>
</evidence>
<keyword evidence="9" id="KW-1185">Reference proteome</keyword>
<dbReference type="PANTHER" id="PTHR12196">
    <property type="entry name" value="DOMAIN OF UNKNOWN FUNCTION 71 DUF71 -CONTAINING PROTEIN"/>
    <property type="match status" value="1"/>
</dbReference>
<dbReference type="CDD" id="cd01994">
    <property type="entry name" value="AANH_PF0828-like"/>
    <property type="match status" value="1"/>
</dbReference>
<dbReference type="Gene3D" id="3.90.1490.10">
    <property type="entry name" value="putative n-type atp pyrophosphatase, domain 2"/>
    <property type="match status" value="1"/>
</dbReference>
<dbReference type="CDD" id="cd06156">
    <property type="entry name" value="eu_AANH_C_2"/>
    <property type="match status" value="1"/>
</dbReference>
<dbReference type="Proteomes" id="UP000469559">
    <property type="component" value="Unassembled WGS sequence"/>
</dbReference>
<evidence type="ECO:0000313" key="8">
    <source>
        <dbReference type="EMBL" id="TVY20900.1"/>
    </source>
</evidence>
<reference evidence="8 9" key="1">
    <citation type="submission" date="2018-05" db="EMBL/GenBank/DDBJ databases">
        <title>Whole genome sequencing for identification of molecular markers to develop diagnostic detection tools for the regulated plant pathogen Lachnellula willkommii.</title>
        <authorList>
            <person name="Giroux E."/>
            <person name="Bilodeau G."/>
        </authorList>
    </citation>
    <scope>NUCLEOTIDE SEQUENCE [LARGE SCALE GENOMIC DNA]</scope>
    <source>
        <strain evidence="8 9">CBS 203.66</strain>
    </source>
</reference>
<organism evidence="8 9">
    <name type="scientific">Lachnellula arida</name>
    <dbReference type="NCBI Taxonomy" id="1316785"/>
    <lineage>
        <taxon>Eukaryota</taxon>
        <taxon>Fungi</taxon>
        <taxon>Dikarya</taxon>
        <taxon>Ascomycota</taxon>
        <taxon>Pezizomycotina</taxon>
        <taxon>Leotiomycetes</taxon>
        <taxon>Helotiales</taxon>
        <taxon>Lachnaceae</taxon>
        <taxon>Lachnellula</taxon>
    </lineage>
</organism>
<dbReference type="GO" id="GO:0017178">
    <property type="term" value="F:diphthine-ammonia ligase activity"/>
    <property type="evidence" value="ECO:0007669"/>
    <property type="project" value="UniProtKB-EC"/>
</dbReference>
<proteinExistence type="predicted"/>
<sequence>MTESLNVIALISGGKDSFFSILHCLRNGHKVVALGNLYPAPGPGEGSGEADNNDEHDLNSFMYQTVGHTVIPLYEQALQIPLYRQPIIGTAVQTAVSYSPVNTFADSATLTSQPELGRLDHGADETESLVPLLERIIAKHPTANAISTGAILSTYQRTRVESVALRLGLTPLGFLWQYPVLPPGSQLSLLEDMESVGLDARLIKVASGGLDESFLWQNVASKPVMRRVERCVKRFGTDGDGAVIGEGGEFETLVIDGPESLFKGRIEIQEQDRRIVREGGGAAWLRILRARVVMKTLGETTEEDCRIPTLLCPKFNTVLEVLKSDLEVGGTRIPVGLTKTPTISNAQPHIQSPSLKEQESLIHWTPSSAETLQGLSVTEQATSLVSEIRQRLQNSSLQPSDIVSTVIILRSMADFAVVNKVNSPYPQTTPLFLTTHQIYGTLFTTPNPPARGTISQRLPPPPLHPPNHPPHPPQTQPPRTSTQGPARPYSQAISIPTSNPTIWTVSVAGQIPLIPHTMALPPDTSTSSFNFQAVLSLQHLWRIGSEMSVSWWTSAVAFLPCASSSASASDSDPQRAVLAGRAWALLHARNLNSEESEDEEEERDLWEEKHVVGMERRGAGAARREIPDWEKVRVSGAGVEDGKRTSPTPPFWAVEVEELPRGAAVEWYAHVGVVCGPGVAVQINPPLHTPGFTLHQCSFGTHLHSVLMIHYFSTNSNNNNNNTSEPDINKALRNGLAALGLGLDSTAVHEYASYVDVSIEGLQRERRFGGTVPCRRIWDGAGKRMALVLLFDARR</sequence>